<protein>
    <submittedName>
        <fullName evidence="4">N-acetyltransferase YhbS</fullName>
    </submittedName>
</protein>
<dbReference type="InterPro" id="IPR050832">
    <property type="entry name" value="Bact_Acetyltransf"/>
</dbReference>
<keyword evidence="1" id="KW-0808">Transferase</keyword>
<keyword evidence="2" id="KW-0012">Acyltransferase</keyword>
<dbReference type="PROSITE" id="PS51186">
    <property type="entry name" value="GNAT"/>
    <property type="match status" value="1"/>
</dbReference>
<evidence type="ECO:0000256" key="1">
    <source>
        <dbReference type="ARBA" id="ARBA00022679"/>
    </source>
</evidence>
<organism evidence="4 5">
    <name type="scientific">Kaistia defluvii</name>
    <dbReference type="NCBI Taxonomy" id="410841"/>
    <lineage>
        <taxon>Bacteria</taxon>
        <taxon>Pseudomonadati</taxon>
        <taxon>Pseudomonadota</taxon>
        <taxon>Alphaproteobacteria</taxon>
        <taxon>Hyphomicrobiales</taxon>
        <taxon>Kaistiaceae</taxon>
        <taxon>Kaistia</taxon>
    </lineage>
</organism>
<dbReference type="Gene3D" id="3.40.630.30">
    <property type="match status" value="1"/>
</dbReference>
<dbReference type="PANTHER" id="PTHR43877">
    <property type="entry name" value="AMINOALKYLPHOSPHONATE N-ACETYLTRANSFERASE-RELATED-RELATED"/>
    <property type="match status" value="1"/>
</dbReference>
<feature type="domain" description="N-acetyltransferase" evidence="3">
    <location>
        <begin position="1"/>
        <end position="154"/>
    </location>
</feature>
<dbReference type="InterPro" id="IPR000182">
    <property type="entry name" value="GNAT_dom"/>
</dbReference>
<comment type="caution">
    <text evidence="4">The sequence shown here is derived from an EMBL/GenBank/DDBJ whole genome shotgun (WGS) entry which is preliminary data.</text>
</comment>
<sequence>MTDVTISSLAARSEFIGTVADRMWHAWWREAGEPLATLLGHLRQFKTDAVPLGVVAHRGDEFVGSAILIDSDVEERPQYTPWLAALWVEPEERRKGMGETLSRRIVDEARALGFDRIYLCAVPEKSGYYAARGWTEVERDVGPHKLVIFIRHLDAEPA</sequence>
<dbReference type="InterPro" id="IPR016181">
    <property type="entry name" value="Acyl_CoA_acyltransferase"/>
</dbReference>
<dbReference type="RefSeq" id="WP_354553806.1">
    <property type="nucleotide sequence ID" value="NZ_JBEPSM010000004.1"/>
</dbReference>
<dbReference type="SUPFAM" id="SSF55729">
    <property type="entry name" value="Acyl-CoA N-acyltransferases (Nat)"/>
    <property type="match status" value="1"/>
</dbReference>
<evidence type="ECO:0000313" key="5">
    <source>
        <dbReference type="Proteomes" id="UP001549321"/>
    </source>
</evidence>
<name>A0ABV2R4R3_9HYPH</name>
<reference evidence="4 5" key="1">
    <citation type="submission" date="2024-06" db="EMBL/GenBank/DDBJ databases">
        <title>Sorghum-associated microbial communities from plants grown in Nebraska, USA.</title>
        <authorList>
            <person name="Schachtman D."/>
        </authorList>
    </citation>
    <scope>NUCLEOTIDE SEQUENCE [LARGE SCALE GENOMIC DNA]</scope>
    <source>
        <strain evidence="4 5">3207</strain>
    </source>
</reference>
<proteinExistence type="predicted"/>
<keyword evidence="5" id="KW-1185">Reference proteome</keyword>
<dbReference type="EMBL" id="JBEPSM010000004">
    <property type="protein sequence ID" value="MET4636272.1"/>
    <property type="molecule type" value="Genomic_DNA"/>
</dbReference>
<dbReference type="Pfam" id="PF00583">
    <property type="entry name" value="Acetyltransf_1"/>
    <property type="match status" value="1"/>
</dbReference>
<gene>
    <name evidence="4" type="ORF">ABIE08_004230</name>
</gene>
<dbReference type="Proteomes" id="UP001549321">
    <property type="component" value="Unassembled WGS sequence"/>
</dbReference>
<evidence type="ECO:0000313" key="4">
    <source>
        <dbReference type="EMBL" id="MET4636272.1"/>
    </source>
</evidence>
<dbReference type="CDD" id="cd04301">
    <property type="entry name" value="NAT_SF"/>
    <property type="match status" value="1"/>
</dbReference>
<accession>A0ABV2R4R3</accession>
<evidence type="ECO:0000259" key="3">
    <source>
        <dbReference type="PROSITE" id="PS51186"/>
    </source>
</evidence>
<evidence type="ECO:0000256" key="2">
    <source>
        <dbReference type="ARBA" id="ARBA00023315"/>
    </source>
</evidence>